<evidence type="ECO:0000256" key="6">
    <source>
        <dbReference type="ARBA" id="ARBA00023163"/>
    </source>
</evidence>
<keyword evidence="2" id="KW-0639">Primosome</keyword>
<dbReference type="Pfam" id="PF13155">
    <property type="entry name" value="Toprim_2"/>
    <property type="match status" value="1"/>
</dbReference>
<evidence type="ECO:0000256" key="2">
    <source>
        <dbReference type="ARBA" id="ARBA00022515"/>
    </source>
</evidence>
<dbReference type="InterPro" id="IPR006171">
    <property type="entry name" value="TOPRIM_dom"/>
</dbReference>
<dbReference type="EMBL" id="BK016144">
    <property type="protein sequence ID" value="DAF98267.1"/>
    <property type="molecule type" value="Genomic_DNA"/>
</dbReference>
<dbReference type="InterPro" id="IPR036977">
    <property type="entry name" value="DNA_primase_Znf_CHC2"/>
</dbReference>
<accession>A0A8S5UUZ2</accession>
<dbReference type="PROSITE" id="PS50880">
    <property type="entry name" value="TOPRIM"/>
    <property type="match status" value="1"/>
</dbReference>
<evidence type="ECO:0000256" key="5">
    <source>
        <dbReference type="ARBA" id="ARBA00022705"/>
    </source>
</evidence>
<evidence type="ECO:0000256" key="3">
    <source>
        <dbReference type="ARBA" id="ARBA00022679"/>
    </source>
</evidence>
<organism evidence="8">
    <name type="scientific">Siphoviridae sp. ctaDn21</name>
    <dbReference type="NCBI Taxonomy" id="2825563"/>
    <lineage>
        <taxon>Viruses</taxon>
        <taxon>Duplodnaviria</taxon>
        <taxon>Heunggongvirae</taxon>
        <taxon>Uroviricota</taxon>
        <taxon>Caudoviricetes</taxon>
    </lineage>
</organism>
<dbReference type="Gene3D" id="3.40.1360.10">
    <property type="match status" value="1"/>
</dbReference>
<dbReference type="GO" id="GO:0003677">
    <property type="term" value="F:DNA binding"/>
    <property type="evidence" value="ECO:0007669"/>
    <property type="project" value="InterPro"/>
</dbReference>
<protein>
    <submittedName>
        <fullName evidence="8">DNA directed DNA polymerase</fullName>
    </submittedName>
</protein>
<keyword evidence="1" id="KW-0240">DNA-directed RNA polymerase</keyword>
<dbReference type="GO" id="GO:0008270">
    <property type="term" value="F:zinc ion binding"/>
    <property type="evidence" value="ECO:0007669"/>
    <property type="project" value="InterPro"/>
</dbReference>
<evidence type="ECO:0000256" key="1">
    <source>
        <dbReference type="ARBA" id="ARBA00022478"/>
    </source>
</evidence>
<feature type="domain" description="Toprim" evidence="7">
    <location>
        <begin position="235"/>
        <end position="312"/>
    </location>
</feature>
<dbReference type="SUPFAM" id="SSF57783">
    <property type="entry name" value="Zinc beta-ribbon"/>
    <property type="match status" value="1"/>
</dbReference>
<dbReference type="PANTHER" id="PTHR30313">
    <property type="entry name" value="DNA PRIMASE"/>
    <property type="match status" value="1"/>
</dbReference>
<dbReference type="SUPFAM" id="SSF56731">
    <property type="entry name" value="DNA primase core"/>
    <property type="match status" value="1"/>
</dbReference>
<proteinExistence type="predicted"/>
<name>A0A8S5UUZ2_9CAUD</name>
<dbReference type="InterPro" id="IPR034154">
    <property type="entry name" value="TOPRIM_DnaG/twinkle"/>
</dbReference>
<evidence type="ECO:0000313" key="8">
    <source>
        <dbReference type="EMBL" id="DAF98267.1"/>
    </source>
</evidence>
<keyword evidence="5" id="KW-0235">DNA replication</keyword>
<keyword evidence="3" id="KW-0808">Transferase</keyword>
<dbReference type="GO" id="GO:0000428">
    <property type="term" value="C:DNA-directed RNA polymerase complex"/>
    <property type="evidence" value="ECO:0007669"/>
    <property type="project" value="UniProtKB-KW"/>
</dbReference>
<keyword evidence="6" id="KW-0804">Transcription</keyword>
<evidence type="ECO:0000256" key="4">
    <source>
        <dbReference type="ARBA" id="ARBA00022695"/>
    </source>
</evidence>
<keyword evidence="4" id="KW-0548">Nucleotidyltransferase</keyword>
<dbReference type="GO" id="GO:0016779">
    <property type="term" value="F:nucleotidyltransferase activity"/>
    <property type="evidence" value="ECO:0007669"/>
    <property type="project" value="UniProtKB-KW"/>
</dbReference>
<sequence length="336" mass="39018">MKVNGLYIDATCEQIIQKLTFELEQDYGQTLFRRTKSLGSNMQFSCPFHGNGMERHPSCGMSRDVTYSGGRVIEAGTVHCFTCGYTGKLNEFISDLFNKSDGGFYGNQWLKRNFASGEEQVRPLLDLGFNRKFVPNKRSYNIIPEEELEKYRWIHPYMYERKLTDEIIELFDIGYDKLNDCITMPVRDMDGNTVFFNRRSVGQKFHQYGESDPKTEFLYGAYEVLKYRDRFEDSSKLYVTESAINCLTLWTLGIPAVALMGVGGGNQFELLKKMPFRTIVLALDPDNAGDTAARKIRNRLRNSKVVYFLNYPQEFWENKWDINDYPNLINFDDLVL</sequence>
<dbReference type="SMART" id="SM00493">
    <property type="entry name" value="TOPRIM"/>
    <property type="match status" value="1"/>
</dbReference>
<dbReference type="CDD" id="cd01029">
    <property type="entry name" value="TOPRIM_primases"/>
    <property type="match status" value="1"/>
</dbReference>
<reference evidence="8" key="1">
    <citation type="journal article" date="2021" name="Proc. Natl. Acad. Sci. U.S.A.">
        <title>A Catalog of Tens of Thousands of Viruses from Human Metagenomes Reveals Hidden Associations with Chronic Diseases.</title>
        <authorList>
            <person name="Tisza M.J."/>
            <person name="Buck C.B."/>
        </authorList>
    </citation>
    <scope>NUCLEOTIDE SEQUENCE</scope>
    <source>
        <strain evidence="8">CtaDn21</strain>
    </source>
</reference>
<dbReference type="InterPro" id="IPR050219">
    <property type="entry name" value="DnaG_primase"/>
</dbReference>
<evidence type="ECO:0000259" key="7">
    <source>
        <dbReference type="PROSITE" id="PS50880"/>
    </source>
</evidence>
<dbReference type="Gene3D" id="3.90.580.10">
    <property type="entry name" value="Zinc finger, CHC2-type domain"/>
    <property type="match status" value="1"/>
</dbReference>
<dbReference type="PANTHER" id="PTHR30313:SF2">
    <property type="entry name" value="DNA PRIMASE"/>
    <property type="match status" value="1"/>
</dbReference>
<dbReference type="GO" id="GO:0006269">
    <property type="term" value="P:DNA replication, synthesis of primer"/>
    <property type="evidence" value="ECO:0007669"/>
    <property type="project" value="UniProtKB-KW"/>
</dbReference>